<keyword evidence="3" id="KW-1185">Reference proteome</keyword>
<evidence type="ECO:0000313" key="2">
    <source>
        <dbReference type="EMBL" id="OMJ20373.1"/>
    </source>
</evidence>
<name>A0A1R1Y0D9_9FUNG</name>
<sequence length="893" mass="103110">MSYEENIKKFVFECLNLSDQEDCPFSKPVTNSNASEEIHVEEQNDRNLENKARSAKVLRNEKSKEIHIIPYLNLSRKKKEEKIGNQQKSSTIGYGEFYKLESPANIIKKLYNSSDLDGSIESSDEHVRIPTNNSALQHINKYIYTSRPSSSEYNSIVYCGTDLKNENENIIKPDISDNEGENESLEDGCGLHSKYMKRNSHDYNRAYFSKFTTIRKVSSDYFKNYQKSEVFTHDPINGNLQTRIDSEIDVEDRNSNEALFRFDEESSMIDADYYLRRGYPVISVDKLDTNVIHNHYSENPPNSREAHISNPFFKNLKSIESITSELSELSIYSDSGYLEYKKMCKKNQPHKKPSEIKEAYQENQQKMNYSKNKLKFDVEANSSDSNNVNKEFRLKYNKDFEKYFSSSRKSLAPTKTHSTEKNVAFSSSYRLRNHEELENFVRENGKYISKLGSSSKNKTIFFIGEKYRNDNESDLYQNIIELRAKKENSNLIFKTDAECKNFYSLGNLINNNQKGLTSRHQDFISSLYPNDWSDHEHISLLGAALCVNIDDLMRKSGSEIANYIRDVKYDNNILDSQKIQKKIELKNKIEEEINESIYETYKRMASENSSLDIVADLARISRVQIRYRFETYFPKEKDAKSTNRALGESDIWVRPNGIGYVLFSRVWSNVSDSDLLRNFMKFQEPLPFFVNNGGTVSTVLIPQFGSIAARGLDRVLTGNDELGYIFPRRPYKDIVHISIGIPDKRKAIPSLVKMMFFTLNGNYRSQNNVSEFIVFASDNTIDNEHFKKFGSISKKKILGYVKSQSDEYSDKQPIHYGEINNSSCYRSLITFTKPIYCRNIYIKILQSQVFKPCADLESKASSVNKTELVIDSDFGNVARMPIVIISGSFAPRT</sequence>
<comment type="caution">
    <text evidence="2">The sequence shown here is derived from an EMBL/GenBank/DDBJ whole genome shotgun (WGS) entry which is preliminary data.</text>
</comment>
<organism evidence="2 3">
    <name type="scientific">Smittium culicis</name>
    <dbReference type="NCBI Taxonomy" id="133412"/>
    <lineage>
        <taxon>Eukaryota</taxon>
        <taxon>Fungi</taxon>
        <taxon>Fungi incertae sedis</taxon>
        <taxon>Zoopagomycota</taxon>
        <taxon>Kickxellomycotina</taxon>
        <taxon>Harpellomycetes</taxon>
        <taxon>Harpellales</taxon>
        <taxon>Legeriomycetaceae</taxon>
        <taxon>Smittium</taxon>
    </lineage>
</organism>
<protein>
    <submittedName>
        <fullName evidence="2">Uncharacterized protein</fullName>
    </submittedName>
</protein>
<feature type="region of interest" description="Disordered" evidence="1">
    <location>
        <begin position="26"/>
        <end position="47"/>
    </location>
</feature>
<reference evidence="2 3" key="1">
    <citation type="submission" date="2017-01" db="EMBL/GenBank/DDBJ databases">
        <authorList>
            <person name="Mah S.A."/>
            <person name="Swanson W.J."/>
            <person name="Moy G.W."/>
            <person name="Vacquier V.D."/>
        </authorList>
    </citation>
    <scope>NUCLEOTIDE SEQUENCE [LARGE SCALE GENOMIC DNA]</scope>
    <source>
        <strain evidence="2 3">GSMNP</strain>
    </source>
</reference>
<dbReference type="AlphaFoldDB" id="A0A1R1Y0D9"/>
<accession>A0A1R1Y0D9</accession>
<evidence type="ECO:0000256" key="1">
    <source>
        <dbReference type="SAM" id="MobiDB-lite"/>
    </source>
</evidence>
<evidence type="ECO:0000313" key="3">
    <source>
        <dbReference type="Proteomes" id="UP000187283"/>
    </source>
</evidence>
<dbReference type="EMBL" id="LSSN01001256">
    <property type="protein sequence ID" value="OMJ20373.1"/>
    <property type="molecule type" value="Genomic_DNA"/>
</dbReference>
<gene>
    <name evidence="2" type="ORF">AYI70_g4154</name>
</gene>
<proteinExistence type="predicted"/>
<feature type="compositionally biased region" description="Basic and acidic residues" evidence="1">
    <location>
        <begin position="36"/>
        <end position="47"/>
    </location>
</feature>
<dbReference type="Proteomes" id="UP000187283">
    <property type="component" value="Unassembled WGS sequence"/>
</dbReference>
<dbReference type="OrthoDB" id="10320288at2759"/>